<reference evidence="1" key="1">
    <citation type="journal article" date="2022" name="bioRxiv">
        <title>Population genetic analysis of Ophidiomyces ophidiicola, the causative agent of snake fungal disease, indicates recent introductions to the USA.</title>
        <authorList>
            <person name="Ladner J.T."/>
            <person name="Palmer J.M."/>
            <person name="Ettinger C.L."/>
            <person name="Stajich J.E."/>
            <person name="Farrell T.M."/>
            <person name="Glorioso B.M."/>
            <person name="Lawson B."/>
            <person name="Price S.J."/>
            <person name="Stengle A.G."/>
            <person name="Grear D.A."/>
            <person name="Lorch J.M."/>
        </authorList>
    </citation>
    <scope>NUCLEOTIDE SEQUENCE</scope>
    <source>
        <strain evidence="1">NWHC 24266-5</strain>
    </source>
</reference>
<organism evidence="1">
    <name type="scientific">Ophidiomyces ophidiicola</name>
    <dbReference type="NCBI Taxonomy" id="1387563"/>
    <lineage>
        <taxon>Eukaryota</taxon>
        <taxon>Fungi</taxon>
        <taxon>Dikarya</taxon>
        <taxon>Ascomycota</taxon>
        <taxon>Pezizomycotina</taxon>
        <taxon>Eurotiomycetes</taxon>
        <taxon>Eurotiomycetidae</taxon>
        <taxon>Onygenales</taxon>
        <taxon>Onygenaceae</taxon>
        <taxon>Ophidiomyces</taxon>
    </lineage>
</organism>
<comment type="caution">
    <text evidence="1">The sequence shown here is derived from an EMBL/GenBank/DDBJ whole genome shotgun (WGS) entry which is preliminary data.</text>
</comment>
<gene>
    <name evidence="1" type="ORF">LOY88_000245</name>
</gene>
<protein>
    <submittedName>
        <fullName evidence="1">Uncharacterized protein</fullName>
    </submittedName>
</protein>
<accession>A0ACB8V5S8</accession>
<dbReference type="EMBL" id="JALBCA010000003">
    <property type="protein sequence ID" value="KAI2393187.1"/>
    <property type="molecule type" value="Genomic_DNA"/>
</dbReference>
<evidence type="ECO:0000313" key="1">
    <source>
        <dbReference type="EMBL" id="KAI2393187.1"/>
    </source>
</evidence>
<name>A0ACB8V5S8_9EURO</name>
<sequence length="232" mass="24274">MKFDCLMASGLVLNFLANALPLSQIDSTHLPYEPRRLSYSVVQVDGGPSAVETDDTPNVVTVPVPAPPTTRTVLSTVTLHPTPSISPPETPSSSEAPTAAKPTPTMHTTVTTGMTTHSEPNSPFPTPILSSSCTLSEVYSTPTALPPVSTDLLPLPSEVHSTPTALPPVSTDLLPLPSEAYSTTTALPPISTDLLPLPSAASMGISIEHTPSHTNSSRLVFHPPKLTPLPLI</sequence>
<proteinExistence type="predicted"/>